<protein>
    <recommendedName>
        <fullName evidence="12">Mitochondrial inner membrane protease subunit</fullName>
        <ecNumber evidence="12">3.4.21.-</ecNumber>
    </recommendedName>
</protein>
<accession>A0A1V8S8Y4</accession>
<evidence type="ECO:0000256" key="3">
    <source>
        <dbReference type="ARBA" id="ARBA00022670"/>
    </source>
</evidence>
<evidence type="ECO:0000256" key="2">
    <source>
        <dbReference type="ARBA" id="ARBA00007066"/>
    </source>
</evidence>
<dbReference type="PRINTS" id="PR00727">
    <property type="entry name" value="LEADERPTASE"/>
</dbReference>
<comment type="subunit">
    <text evidence="10">Component of the signal peptidase complex (SPC) composed of a catalytic subunit SEC11 and three accessory subunits SPC1, SPC2 and SPC3. The complex induces a local thinning of the ER membrane which is used to measure the length of the signal peptide (SP) h-region of protein substrates. This ensures the selectivity of the complex towards h-regions shorter than 18-20 amino acids. SPC associates with the translocon complex.</text>
</comment>
<name>A0A1V8S8Y4_9PEZI</name>
<organism evidence="14 15">
    <name type="scientific">Cryoendolithus antarcticus</name>
    <dbReference type="NCBI Taxonomy" id="1507870"/>
    <lineage>
        <taxon>Eukaryota</taxon>
        <taxon>Fungi</taxon>
        <taxon>Dikarya</taxon>
        <taxon>Ascomycota</taxon>
        <taxon>Pezizomycotina</taxon>
        <taxon>Dothideomycetes</taxon>
        <taxon>Dothideomycetidae</taxon>
        <taxon>Cladosporiales</taxon>
        <taxon>Cladosporiaceae</taxon>
        <taxon>Cryoendolithus</taxon>
    </lineage>
</organism>
<evidence type="ECO:0000313" key="14">
    <source>
        <dbReference type="EMBL" id="OQN95678.1"/>
    </source>
</evidence>
<keyword evidence="7" id="KW-1133">Transmembrane helix</keyword>
<keyword evidence="15" id="KW-1185">Reference proteome</keyword>
<evidence type="ECO:0000256" key="11">
    <source>
        <dbReference type="PIRSR" id="PIRSR600223-1"/>
    </source>
</evidence>
<keyword evidence="5 12" id="KW-0999">Mitochondrion inner membrane</keyword>
<evidence type="ECO:0000256" key="1">
    <source>
        <dbReference type="ARBA" id="ARBA00004434"/>
    </source>
</evidence>
<dbReference type="GO" id="GO:0042720">
    <property type="term" value="C:mitochondrial inner membrane peptidase complex"/>
    <property type="evidence" value="ECO:0007669"/>
    <property type="project" value="InterPro"/>
</dbReference>
<dbReference type="STRING" id="1507870.A0A1V8S8Y4"/>
<dbReference type="CDD" id="cd06530">
    <property type="entry name" value="S26_SPase_I"/>
    <property type="match status" value="1"/>
</dbReference>
<keyword evidence="9" id="KW-0472">Membrane</keyword>
<dbReference type="GO" id="GO:0006627">
    <property type="term" value="P:protein processing involved in protein targeting to mitochondrion"/>
    <property type="evidence" value="ECO:0007669"/>
    <property type="project" value="InterPro"/>
</dbReference>
<comment type="similarity">
    <text evidence="2">Belongs to the peptidase S26 family. IMP2 subfamily.</text>
</comment>
<evidence type="ECO:0000256" key="8">
    <source>
        <dbReference type="ARBA" id="ARBA00023128"/>
    </source>
</evidence>
<gene>
    <name evidence="14" type="ORF">B0A48_18202</name>
</gene>
<evidence type="ECO:0000256" key="12">
    <source>
        <dbReference type="RuleBase" id="RU362041"/>
    </source>
</evidence>
<keyword evidence="4" id="KW-0812">Transmembrane</keyword>
<dbReference type="InterPro" id="IPR019533">
    <property type="entry name" value="Peptidase_S26"/>
</dbReference>
<dbReference type="Gene3D" id="2.10.109.10">
    <property type="entry name" value="Umud Fragment, subunit A"/>
    <property type="match status" value="1"/>
</dbReference>
<dbReference type="PANTHER" id="PTHR46041">
    <property type="entry name" value="MITOCHONDRIAL INNER MEMBRANE PROTEASE SUBUNIT 2"/>
    <property type="match status" value="1"/>
</dbReference>
<comment type="caution">
    <text evidence="14">The sequence shown here is derived from an EMBL/GenBank/DDBJ whole genome shotgun (WGS) entry which is preliminary data.</text>
</comment>
<dbReference type="EC" id="3.4.21.-" evidence="12"/>
<dbReference type="Proteomes" id="UP000192596">
    <property type="component" value="Unassembled WGS sequence"/>
</dbReference>
<evidence type="ECO:0000256" key="9">
    <source>
        <dbReference type="ARBA" id="ARBA00023136"/>
    </source>
</evidence>
<evidence type="ECO:0000256" key="7">
    <source>
        <dbReference type="ARBA" id="ARBA00022989"/>
    </source>
</evidence>
<comment type="subcellular location">
    <subcellularLocation>
        <location evidence="1">Mitochondrion inner membrane</location>
        <topology evidence="1">Single-pass membrane protein</topology>
    </subcellularLocation>
</comment>
<dbReference type="InterPro" id="IPR037730">
    <property type="entry name" value="IMP2"/>
</dbReference>
<dbReference type="Pfam" id="PF10502">
    <property type="entry name" value="Peptidase_S26"/>
    <property type="match status" value="1"/>
</dbReference>
<feature type="domain" description="Peptidase S26" evidence="13">
    <location>
        <begin position="14"/>
        <end position="176"/>
    </location>
</feature>
<feature type="active site" evidence="11">
    <location>
        <position position="43"/>
    </location>
</feature>
<reference evidence="15" key="1">
    <citation type="submission" date="2017-03" db="EMBL/GenBank/DDBJ databases">
        <title>Genomes of endolithic fungi from Antarctica.</title>
        <authorList>
            <person name="Coleine C."/>
            <person name="Masonjones S."/>
            <person name="Stajich J.E."/>
        </authorList>
    </citation>
    <scope>NUCLEOTIDE SEQUENCE [LARGE SCALE GENOMIC DNA]</scope>
    <source>
        <strain evidence="15">CCFEE 5527</strain>
    </source>
</reference>
<sequence>MPVRLVPSFRTVRRVVAFATIPAAIAITIQDNLYEITPVTGSSMAPTLSPDYELEGRSDRLLWSKVSASANLTRGGLVIYTNPQHSERTAVKRVVALEGDTVILDPRRRPGTLDRTTGREDLDRVQAKAWDQMAPKFEVPFGHVWVEGDNWRKSNDSNNFGPISKSLIIGSSPVIVFPWARLGTKPWDVRRRSGTRVVKGTQGVPPEVFRDMFE</sequence>
<evidence type="ECO:0000256" key="6">
    <source>
        <dbReference type="ARBA" id="ARBA00022801"/>
    </source>
</evidence>
<evidence type="ECO:0000259" key="13">
    <source>
        <dbReference type="Pfam" id="PF10502"/>
    </source>
</evidence>
<dbReference type="InterPro" id="IPR019756">
    <property type="entry name" value="Pept_S26A_signal_pept_1_Ser-AS"/>
</dbReference>
<dbReference type="SUPFAM" id="SSF51306">
    <property type="entry name" value="LexA/Signal peptidase"/>
    <property type="match status" value="1"/>
</dbReference>
<dbReference type="PROSITE" id="PS00501">
    <property type="entry name" value="SPASE_I_1"/>
    <property type="match status" value="1"/>
</dbReference>
<feature type="active site" evidence="11">
    <location>
        <position position="92"/>
    </location>
</feature>
<keyword evidence="3 12" id="KW-0645">Protease</keyword>
<dbReference type="InterPro" id="IPR000223">
    <property type="entry name" value="Pept_S26A_signal_pept_1"/>
</dbReference>
<keyword evidence="6 12" id="KW-0378">Hydrolase</keyword>
<dbReference type="OrthoDB" id="9996127at2759"/>
<evidence type="ECO:0000256" key="4">
    <source>
        <dbReference type="ARBA" id="ARBA00022692"/>
    </source>
</evidence>
<dbReference type="GO" id="GO:0006465">
    <property type="term" value="P:signal peptide processing"/>
    <property type="evidence" value="ECO:0007669"/>
    <property type="project" value="InterPro"/>
</dbReference>
<dbReference type="GO" id="GO:0004252">
    <property type="term" value="F:serine-type endopeptidase activity"/>
    <property type="evidence" value="ECO:0007669"/>
    <property type="project" value="InterPro"/>
</dbReference>
<dbReference type="AlphaFoldDB" id="A0A1V8S8Y4"/>
<evidence type="ECO:0000256" key="5">
    <source>
        <dbReference type="ARBA" id="ARBA00022792"/>
    </source>
</evidence>
<dbReference type="NCBIfam" id="TIGR02227">
    <property type="entry name" value="sigpep_I_bact"/>
    <property type="match status" value="1"/>
</dbReference>
<keyword evidence="8 12" id="KW-0496">Mitochondrion</keyword>
<dbReference type="EMBL" id="NAJO01000082">
    <property type="protein sequence ID" value="OQN95678.1"/>
    <property type="molecule type" value="Genomic_DNA"/>
</dbReference>
<dbReference type="FunCoup" id="A0A1V8S8Y4">
    <property type="interactions" value="636"/>
</dbReference>
<dbReference type="InterPro" id="IPR036286">
    <property type="entry name" value="LexA/Signal_pep-like_sf"/>
</dbReference>
<proteinExistence type="inferred from homology"/>
<dbReference type="InParanoid" id="A0A1V8S8Y4"/>
<evidence type="ECO:0000313" key="15">
    <source>
        <dbReference type="Proteomes" id="UP000192596"/>
    </source>
</evidence>
<dbReference type="PANTHER" id="PTHR46041:SF2">
    <property type="entry name" value="MITOCHONDRIAL INNER MEMBRANE PROTEASE SUBUNIT 2"/>
    <property type="match status" value="1"/>
</dbReference>
<evidence type="ECO:0000256" key="10">
    <source>
        <dbReference type="ARBA" id="ARBA00047037"/>
    </source>
</evidence>